<evidence type="ECO:0000313" key="2">
    <source>
        <dbReference type="EMBL" id="SEG05952.1"/>
    </source>
</evidence>
<dbReference type="AlphaFoldDB" id="A0A1H5X2B6"/>
<evidence type="ECO:0000259" key="1">
    <source>
        <dbReference type="Pfam" id="PF09407"/>
    </source>
</evidence>
<dbReference type="EMBL" id="FNUS01000002">
    <property type="protein sequence ID" value="SEG05952.1"/>
    <property type="molecule type" value="Genomic_DNA"/>
</dbReference>
<sequence length="269" mass="31183">MEKEVKTYNYLEEYIDTVRSKGKYAFTLEELKEKFDVTDKAILQNLYRLKTKKKIVKIRKGFYTILPAEYSNYGVIPTTMFLDDMMLSLNKKYYLGLISAAAIHGASHQQSMETFVITEKPALRDIKNQKLKINFFVKNEWNKEDIIQVKTDAGYVNVSSPELTALDLLYYVEKLGMNRVVTILKELVEVIKPSHLAKTAKNYSQNATLQRLGYLLEFELKNEKLSEVIYVTIANKKGVNIPLMPGKNREGMINAKWRIIYNINIENDL</sequence>
<dbReference type="InterPro" id="IPR018547">
    <property type="entry name" value="AbiEi_C"/>
</dbReference>
<keyword evidence="3" id="KW-1185">Reference proteome</keyword>
<protein>
    <submittedName>
        <fullName evidence="2">Transcriptional regulator, predicted component of viral defense system</fullName>
    </submittedName>
</protein>
<dbReference type="RefSeq" id="WP_103913382.1">
    <property type="nucleotide sequence ID" value="NZ_FNUS01000002.1"/>
</dbReference>
<accession>A0A1H5X2B6</accession>
<reference evidence="3" key="1">
    <citation type="submission" date="2016-10" db="EMBL/GenBank/DDBJ databases">
        <authorList>
            <person name="Varghese N."/>
            <person name="Submissions S."/>
        </authorList>
    </citation>
    <scope>NUCLEOTIDE SEQUENCE [LARGE SCALE GENOMIC DNA]</scope>
    <source>
        <strain evidence="3">DSM 21580</strain>
    </source>
</reference>
<name>A0A1H5X2B6_9FLAO</name>
<dbReference type="OrthoDB" id="3240019at2"/>
<proteinExistence type="predicted"/>
<gene>
    <name evidence="2" type="ORF">SAMN05421847_1417</name>
</gene>
<evidence type="ECO:0000313" key="3">
    <source>
        <dbReference type="Proteomes" id="UP000236738"/>
    </source>
</evidence>
<organism evidence="2 3">
    <name type="scientific">Halpernia humi</name>
    <dbReference type="NCBI Taxonomy" id="493375"/>
    <lineage>
        <taxon>Bacteria</taxon>
        <taxon>Pseudomonadati</taxon>
        <taxon>Bacteroidota</taxon>
        <taxon>Flavobacteriia</taxon>
        <taxon>Flavobacteriales</taxon>
        <taxon>Weeksellaceae</taxon>
        <taxon>Chryseobacterium group</taxon>
        <taxon>Halpernia</taxon>
    </lineage>
</organism>
<dbReference type="Pfam" id="PF09407">
    <property type="entry name" value="AbiEi_1"/>
    <property type="match status" value="1"/>
</dbReference>
<dbReference type="Proteomes" id="UP000236738">
    <property type="component" value="Unassembled WGS sequence"/>
</dbReference>
<feature type="domain" description="AbiEi antitoxin C-terminal" evidence="1">
    <location>
        <begin position="76"/>
        <end position="217"/>
    </location>
</feature>